<keyword evidence="1" id="KW-0472">Membrane</keyword>
<name>A0A8W8JWN2_MAGGI</name>
<keyword evidence="1" id="KW-0812">Transmembrane</keyword>
<evidence type="ECO:0000313" key="3">
    <source>
        <dbReference type="Proteomes" id="UP000005408"/>
    </source>
</evidence>
<sequence length="533" mass="59742">MDLKKYCNASIRPEIQRAPFRQSIEYKCIQDFQIIDMCSTEDNSSHFDQPVYLKALDTGCSCNITGFVSRVEILQAISVKLLIHSNDSNVFEHQNTGVGLYGVDISVQAENLTIEIKEGSNKGLSLMKVFSKGVLVNSPCKKTSDWSNYQILCPTNHTIYITKHVIEDGFNRLMFPSLGCSASDAVYCGVELPANNINLKNYHILDSAVNTCNGRNECSLSRQYFLEAEAALKKYCNASLRHELQKATFRQSIDYECIQDSQIVDMCLAKNESSHFYQPVYLTASDPNCTCSLTGSVTRVKILQTISIKLLIQSKDNNIFEHHYTGVNLYGDDIPVQADNLIIAIRNGSDASLTLIKVLGGFTISCDKNIPVRASSSLINRRAFKIEPTIGISFTKSKTSIFIESTTNDQVPVYREKIESPKMATTDGGVLSWIQTILIIFLLLFAFLIYYKKRTEGHSSVEIGIKDKQEKLMLVCHPKNEKKTSIEIHQADCMCASNNKRNATASAYTPLQIENEVERNIHTSTNNDYLDVI</sequence>
<keyword evidence="1" id="KW-1133">Transmembrane helix</keyword>
<feature type="transmembrane region" description="Helical" evidence="1">
    <location>
        <begin position="430"/>
        <end position="451"/>
    </location>
</feature>
<evidence type="ECO:0000256" key="1">
    <source>
        <dbReference type="SAM" id="Phobius"/>
    </source>
</evidence>
<reference evidence="2" key="1">
    <citation type="submission" date="2022-08" db="UniProtKB">
        <authorList>
            <consortium name="EnsemblMetazoa"/>
        </authorList>
    </citation>
    <scope>IDENTIFICATION</scope>
    <source>
        <strain evidence="2">05x7-T-G4-1.051#20</strain>
    </source>
</reference>
<dbReference type="Proteomes" id="UP000005408">
    <property type="component" value="Unassembled WGS sequence"/>
</dbReference>
<dbReference type="EnsemblMetazoa" id="G21154.1">
    <property type="protein sequence ID" value="G21154.1:cds"/>
    <property type="gene ID" value="G21154"/>
</dbReference>
<proteinExistence type="predicted"/>
<accession>A0A8W8JWN2</accession>
<dbReference type="AlphaFoldDB" id="A0A8W8JWN2"/>
<keyword evidence="3" id="KW-1185">Reference proteome</keyword>
<protein>
    <submittedName>
        <fullName evidence="2">Uncharacterized protein</fullName>
    </submittedName>
</protein>
<evidence type="ECO:0000313" key="2">
    <source>
        <dbReference type="EnsemblMetazoa" id="G21154.1:cds"/>
    </source>
</evidence>
<organism evidence="2 3">
    <name type="scientific">Magallana gigas</name>
    <name type="common">Pacific oyster</name>
    <name type="synonym">Crassostrea gigas</name>
    <dbReference type="NCBI Taxonomy" id="29159"/>
    <lineage>
        <taxon>Eukaryota</taxon>
        <taxon>Metazoa</taxon>
        <taxon>Spiralia</taxon>
        <taxon>Lophotrochozoa</taxon>
        <taxon>Mollusca</taxon>
        <taxon>Bivalvia</taxon>
        <taxon>Autobranchia</taxon>
        <taxon>Pteriomorphia</taxon>
        <taxon>Ostreida</taxon>
        <taxon>Ostreoidea</taxon>
        <taxon>Ostreidae</taxon>
        <taxon>Magallana</taxon>
    </lineage>
</organism>